<reference evidence="2" key="2">
    <citation type="submission" date="2021-09" db="EMBL/GenBank/DDBJ databases">
        <authorList>
            <person name="Jia N."/>
            <person name="Wang J."/>
            <person name="Shi W."/>
            <person name="Du L."/>
            <person name="Sun Y."/>
            <person name="Zhan W."/>
            <person name="Jiang J."/>
            <person name="Wang Q."/>
            <person name="Zhang B."/>
            <person name="Ji P."/>
            <person name="Sakyi L.B."/>
            <person name="Cui X."/>
            <person name="Yuan T."/>
            <person name="Jiang B."/>
            <person name="Yang W."/>
            <person name="Lam T.T.-Y."/>
            <person name="Chang Q."/>
            <person name="Ding S."/>
            <person name="Wang X."/>
            <person name="Zhu J."/>
            <person name="Ruan X."/>
            <person name="Zhao L."/>
            <person name="Wei J."/>
            <person name="Que T."/>
            <person name="Du C."/>
            <person name="Cheng J."/>
            <person name="Dai P."/>
            <person name="Han X."/>
            <person name="Huang E."/>
            <person name="Gao Y."/>
            <person name="Liu J."/>
            <person name="Shao H."/>
            <person name="Ye R."/>
            <person name="Li L."/>
            <person name="Wei W."/>
            <person name="Wang X."/>
            <person name="Wang C."/>
            <person name="Huo Q."/>
            <person name="Li W."/>
            <person name="Guo W."/>
            <person name="Chen H."/>
            <person name="Chen S."/>
            <person name="Zhou L."/>
            <person name="Zhou L."/>
            <person name="Ni X."/>
            <person name="Tian J."/>
            <person name="Zhou Y."/>
            <person name="Sheng Y."/>
            <person name="Liu T."/>
            <person name="Pan Y."/>
            <person name="Xia L."/>
            <person name="Li J."/>
            <person name="Zhao F."/>
            <person name="Cao W."/>
        </authorList>
    </citation>
    <scope>NUCLEOTIDE SEQUENCE</scope>
    <source>
        <strain evidence="2">Rsan-2018</strain>
        <tissue evidence="2">Larvae</tissue>
    </source>
</reference>
<organism evidence="2 3">
    <name type="scientific">Rhipicephalus sanguineus</name>
    <name type="common">Brown dog tick</name>
    <name type="synonym">Ixodes sanguineus</name>
    <dbReference type="NCBI Taxonomy" id="34632"/>
    <lineage>
        <taxon>Eukaryota</taxon>
        <taxon>Metazoa</taxon>
        <taxon>Ecdysozoa</taxon>
        <taxon>Arthropoda</taxon>
        <taxon>Chelicerata</taxon>
        <taxon>Arachnida</taxon>
        <taxon>Acari</taxon>
        <taxon>Parasitiformes</taxon>
        <taxon>Ixodida</taxon>
        <taxon>Ixodoidea</taxon>
        <taxon>Ixodidae</taxon>
        <taxon>Rhipicephalinae</taxon>
        <taxon>Rhipicephalus</taxon>
        <taxon>Rhipicephalus</taxon>
    </lineage>
</organism>
<keyword evidence="3" id="KW-1185">Reference proteome</keyword>
<reference evidence="2" key="1">
    <citation type="journal article" date="2020" name="Cell">
        <title>Large-Scale Comparative Analyses of Tick Genomes Elucidate Their Genetic Diversity and Vector Capacities.</title>
        <authorList>
            <consortium name="Tick Genome and Microbiome Consortium (TIGMIC)"/>
            <person name="Jia N."/>
            <person name="Wang J."/>
            <person name="Shi W."/>
            <person name="Du L."/>
            <person name="Sun Y."/>
            <person name="Zhan W."/>
            <person name="Jiang J.F."/>
            <person name="Wang Q."/>
            <person name="Zhang B."/>
            <person name="Ji P."/>
            <person name="Bell-Sakyi L."/>
            <person name="Cui X.M."/>
            <person name="Yuan T.T."/>
            <person name="Jiang B.G."/>
            <person name="Yang W.F."/>
            <person name="Lam T.T."/>
            <person name="Chang Q.C."/>
            <person name="Ding S.J."/>
            <person name="Wang X.J."/>
            <person name="Zhu J.G."/>
            <person name="Ruan X.D."/>
            <person name="Zhao L."/>
            <person name="Wei J.T."/>
            <person name="Ye R.Z."/>
            <person name="Que T.C."/>
            <person name="Du C.H."/>
            <person name="Zhou Y.H."/>
            <person name="Cheng J.X."/>
            <person name="Dai P.F."/>
            <person name="Guo W.B."/>
            <person name="Han X.H."/>
            <person name="Huang E.J."/>
            <person name="Li L.F."/>
            <person name="Wei W."/>
            <person name="Gao Y.C."/>
            <person name="Liu J.Z."/>
            <person name="Shao H.Z."/>
            <person name="Wang X."/>
            <person name="Wang C.C."/>
            <person name="Yang T.C."/>
            <person name="Huo Q.B."/>
            <person name="Li W."/>
            <person name="Chen H.Y."/>
            <person name="Chen S.E."/>
            <person name="Zhou L.G."/>
            <person name="Ni X.B."/>
            <person name="Tian J.H."/>
            <person name="Sheng Y."/>
            <person name="Liu T."/>
            <person name="Pan Y.S."/>
            <person name="Xia L.Y."/>
            <person name="Li J."/>
            <person name="Zhao F."/>
            <person name="Cao W.C."/>
        </authorList>
    </citation>
    <scope>NUCLEOTIDE SEQUENCE</scope>
    <source>
        <strain evidence="2">Rsan-2018</strain>
    </source>
</reference>
<dbReference type="AlphaFoldDB" id="A0A9D4PZH2"/>
<evidence type="ECO:0000313" key="3">
    <source>
        <dbReference type="Proteomes" id="UP000821837"/>
    </source>
</evidence>
<evidence type="ECO:0000313" key="2">
    <source>
        <dbReference type="EMBL" id="KAH7961700.1"/>
    </source>
</evidence>
<evidence type="ECO:0000256" key="1">
    <source>
        <dbReference type="SAM" id="MobiDB-lite"/>
    </source>
</evidence>
<dbReference type="Proteomes" id="UP000821837">
    <property type="component" value="Chromosome 3"/>
</dbReference>
<comment type="caution">
    <text evidence="2">The sequence shown here is derived from an EMBL/GenBank/DDBJ whole genome shotgun (WGS) entry which is preliminary data.</text>
</comment>
<protein>
    <submittedName>
        <fullName evidence="2">Uncharacterized protein</fullName>
    </submittedName>
</protein>
<gene>
    <name evidence="2" type="ORF">HPB52_011362</name>
</gene>
<sequence>MQAAPTHGPPYRLERVARTPAALRRLQHRGPFDVDRPATSGPRSGHRLDPHPGGPAGNRLPLCPFLGRSHVPTNCWHKQRPNLRLRRRIAHLDRTIEQHTTMLARQEREQLCSGLCGQLGCKQTWHLLRHLLDWQLAQDFYLSLLTDPKQPTRIGNSVCRDTTPDLSFCLSVRDAH</sequence>
<name>A0A9D4PZH2_RHISA</name>
<feature type="region of interest" description="Disordered" evidence="1">
    <location>
        <begin position="25"/>
        <end position="56"/>
    </location>
</feature>
<proteinExistence type="predicted"/>
<dbReference type="EMBL" id="JABSTV010001249">
    <property type="protein sequence ID" value="KAH7961700.1"/>
    <property type="molecule type" value="Genomic_DNA"/>
</dbReference>
<accession>A0A9D4PZH2</accession>